<sequence length="58" mass="6204">MNRVAYIAPRVLFGVSAACYSYSTFFPVTPLTGAVLAFTAGIIAFVGLTMACFIYVET</sequence>
<proteinExistence type="predicted"/>
<keyword evidence="1" id="KW-1133">Transmembrane helix</keyword>
<reference evidence="2" key="1">
    <citation type="journal article" date="2015" name="Nature">
        <title>Complex archaea that bridge the gap between prokaryotes and eukaryotes.</title>
        <authorList>
            <person name="Spang A."/>
            <person name="Saw J.H."/>
            <person name="Jorgensen S.L."/>
            <person name="Zaremba-Niedzwiedzka K."/>
            <person name="Martijn J."/>
            <person name="Lind A.E."/>
            <person name="van Eijk R."/>
            <person name="Schleper C."/>
            <person name="Guy L."/>
            <person name="Ettema T.J."/>
        </authorList>
    </citation>
    <scope>NUCLEOTIDE SEQUENCE</scope>
</reference>
<feature type="transmembrane region" description="Helical" evidence="1">
    <location>
        <begin position="7"/>
        <end position="28"/>
    </location>
</feature>
<keyword evidence="1" id="KW-0472">Membrane</keyword>
<protein>
    <submittedName>
        <fullName evidence="2">Uncharacterized protein</fullName>
    </submittedName>
</protein>
<comment type="caution">
    <text evidence="2">The sequence shown here is derived from an EMBL/GenBank/DDBJ whole genome shotgun (WGS) entry which is preliminary data.</text>
</comment>
<name>A0A0F9U9P0_9ZZZZ</name>
<organism evidence="2">
    <name type="scientific">marine sediment metagenome</name>
    <dbReference type="NCBI Taxonomy" id="412755"/>
    <lineage>
        <taxon>unclassified sequences</taxon>
        <taxon>metagenomes</taxon>
        <taxon>ecological metagenomes</taxon>
    </lineage>
</organism>
<dbReference type="EMBL" id="LAZR01000129">
    <property type="protein sequence ID" value="KKN88319.1"/>
    <property type="molecule type" value="Genomic_DNA"/>
</dbReference>
<evidence type="ECO:0000313" key="2">
    <source>
        <dbReference type="EMBL" id="KKN88319.1"/>
    </source>
</evidence>
<evidence type="ECO:0000256" key="1">
    <source>
        <dbReference type="SAM" id="Phobius"/>
    </source>
</evidence>
<feature type="transmembrane region" description="Helical" evidence="1">
    <location>
        <begin position="34"/>
        <end position="56"/>
    </location>
</feature>
<dbReference type="AlphaFoldDB" id="A0A0F9U9P0"/>
<gene>
    <name evidence="2" type="ORF">LCGC14_0248810</name>
</gene>
<accession>A0A0F9U9P0</accession>
<keyword evidence="1" id="KW-0812">Transmembrane</keyword>